<reference evidence="2 3" key="1">
    <citation type="submission" date="2021-05" db="EMBL/GenBank/DDBJ databases">
        <title>A Polyphasic approach of four new species of the genus Ohtaekwangia: Ohtaekwangia histidinii sp. nov., Ohtaekwangia cretensis sp. nov., Ohtaekwangia indiensis sp. nov., Ohtaekwangia reichenbachii sp. nov. from diverse environment.</title>
        <authorList>
            <person name="Octaviana S."/>
        </authorList>
    </citation>
    <scope>NUCLEOTIDE SEQUENCE [LARGE SCALE GENOMIC DNA]</scope>
    <source>
        <strain evidence="2 3">PWU20</strain>
    </source>
</reference>
<dbReference type="EMBL" id="JAHESD010000003">
    <property type="protein sequence ID" value="MBT1702039.1"/>
    <property type="molecule type" value="Genomic_DNA"/>
</dbReference>
<organism evidence="2 3">
    <name type="scientific">Chryseosolibacter indicus</name>
    <dbReference type="NCBI Taxonomy" id="2782351"/>
    <lineage>
        <taxon>Bacteria</taxon>
        <taxon>Pseudomonadati</taxon>
        <taxon>Bacteroidota</taxon>
        <taxon>Cytophagia</taxon>
        <taxon>Cytophagales</taxon>
        <taxon>Chryseotaleaceae</taxon>
        <taxon>Chryseosolibacter</taxon>
    </lineage>
</organism>
<dbReference type="GO" id="GO:0016757">
    <property type="term" value="F:glycosyltransferase activity"/>
    <property type="evidence" value="ECO:0007669"/>
    <property type="project" value="UniProtKB-KW"/>
</dbReference>
<dbReference type="InterPro" id="IPR029044">
    <property type="entry name" value="Nucleotide-diphossugar_trans"/>
</dbReference>
<dbReference type="PANTHER" id="PTHR22916:SF3">
    <property type="entry name" value="UDP-GLCNAC:BETAGAL BETA-1,3-N-ACETYLGLUCOSAMINYLTRANSFERASE-LIKE PROTEIN 1"/>
    <property type="match status" value="1"/>
</dbReference>
<protein>
    <submittedName>
        <fullName evidence="2">Glycosyltransferase</fullName>
        <ecNumber evidence="2">2.4.-.-</ecNumber>
    </submittedName>
</protein>
<sequence length="295" mass="34089">MSPLVSIIIPAYNSERYIADTLDSVRSQIVDNYEVIVVDDGSTDNQKSIILNYVKADNRFKYIFQNNKGVSAARNAGYSISKGFYIAFLDADDVWMPDNLGKKINKFKENNFGLVHSNALMIDDKSNEREGIILKGKEGYLLDDLLLWNGTQIPGPSSILVKREVLEEVGLFDENLSTSADQDFFFRVAAKFKIGRVNEITWKYRWHDHNMHKNILLMERDVQYVYRKALKLNLFKTNFFKRKSFSNMYLILAASWVGDGKNYWKGVCYLLKSIATNPLVVIHIIKRIYIRIVSR</sequence>
<evidence type="ECO:0000313" key="3">
    <source>
        <dbReference type="Proteomes" id="UP000772618"/>
    </source>
</evidence>
<comment type="caution">
    <text evidence="2">The sequence shown here is derived from an EMBL/GenBank/DDBJ whole genome shotgun (WGS) entry which is preliminary data.</text>
</comment>
<proteinExistence type="predicted"/>
<dbReference type="RefSeq" id="WP_254151734.1">
    <property type="nucleotide sequence ID" value="NZ_JAHESD010000003.1"/>
</dbReference>
<dbReference type="Gene3D" id="3.90.550.10">
    <property type="entry name" value="Spore Coat Polysaccharide Biosynthesis Protein SpsA, Chain A"/>
    <property type="match status" value="1"/>
</dbReference>
<dbReference type="Pfam" id="PF00535">
    <property type="entry name" value="Glycos_transf_2"/>
    <property type="match status" value="1"/>
</dbReference>
<keyword evidence="2" id="KW-0808">Transferase</keyword>
<dbReference type="InterPro" id="IPR001173">
    <property type="entry name" value="Glyco_trans_2-like"/>
</dbReference>
<keyword evidence="2" id="KW-0328">Glycosyltransferase</keyword>
<dbReference type="PANTHER" id="PTHR22916">
    <property type="entry name" value="GLYCOSYLTRANSFERASE"/>
    <property type="match status" value="1"/>
</dbReference>
<name>A0ABS5VKR5_9BACT</name>
<accession>A0ABS5VKR5</accession>
<evidence type="ECO:0000259" key="1">
    <source>
        <dbReference type="Pfam" id="PF00535"/>
    </source>
</evidence>
<gene>
    <name evidence="2" type="ORF">KK060_02035</name>
</gene>
<dbReference type="SUPFAM" id="SSF53448">
    <property type="entry name" value="Nucleotide-diphospho-sugar transferases"/>
    <property type="match status" value="1"/>
</dbReference>
<dbReference type="EC" id="2.4.-.-" evidence="2"/>
<evidence type="ECO:0000313" key="2">
    <source>
        <dbReference type="EMBL" id="MBT1702039.1"/>
    </source>
</evidence>
<feature type="domain" description="Glycosyltransferase 2-like" evidence="1">
    <location>
        <begin position="6"/>
        <end position="169"/>
    </location>
</feature>
<keyword evidence="3" id="KW-1185">Reference proteome</keyword>
<dbReference type="Proteomes" id="UP000772618">
    <property type="component" value="Unassembled WGS sequence"/>
</dbReference>